<keyword evidence="2" id="KW-0812">Transmembrane</keyword>
<dbReference type="EMBL" id="JAYMYQ010000010">
    <property type="protein sequence ID" value="KAK7308612.1"/>
    <property type="molecule type" value="Genomic_DNA"/>
</dbReference>
<proteinExistence type="predicted"/>
<reference evidence="3 4" key="1">
    <citation type="submission" date="2024-01" db="EMBL/GenBank/DDBJ databases">
        <title>The genomes of 5 underutilized Papilionoideae crops provide insights into root nodulation and disease resistanc.</title>
        <authorList>
            <person name="Jiang F."/>
        </authorList>
    </citation>
    <scope>NUCLEOTIDE SEQUENCE [LARGE SCALE GENOMIC DNA]</scope>
    <source>
        <strain evidence="3">LVBAO_FW01</strain>
        <tissue evidence="3">Leaves</tissue>
    </source>
</reference>
<evidence type="ECO:0000313" key="3">
    <source>
        <dbReference type="EMBL" id="KAK7308612.1"/>
    </source>
</evidence>
<gene>
    <name evidence="3" type="ORF">VNO77_42231</name>
</gene>
<organism evidence="3 4">
    <name type="scientific">Canavalia gladiata</name>
    <name type="common">Sword bean</name>
    <name type="synonym">Dolichos gladiatus</name>
    <dbReference type="NCBI Taxonomy" id="3824"/>
    <lineage>
        <taxon>Eukaryota</taxon>
        <taxon>Viridiplantae</taxon>
        <taxon>Streptophyta</taxon>
        <taxon>Embryophyta</taxon>
        <taxon>Tracheophyta</taxon>
        <taxon>Spermatophyta</taxon>
        <taxon>Magnoliopsida</taxon>
        <taxon>eudicotyledons</taxon>
        <taxon>Gunneridae</taxon>
        <taxon>Pentapetalae</taxon>
        <taxon>rosids</taxon>
        <taxon>fabids</taxon>
        <taxon>Fabales</taxon>
        <taxon>Fabaceae</taxon>
        <taxon>Papilionoideae</taxon>
        <taxon>50 kb inversion clade</taxon>
        <taxon>NPAAA clade</taxon>
        <taxon>indigoferoid/millettioid clade</taxon>
        <taxon>Phaseoleae</taxon>
        <taxon>Canavalia</taxon>
    </lineage>
</organism>
<keyword evidence="2" id="KW-0472">Membrane</keyword>
<feature type="transmembrane region" description="Helical" evidence="2">
    <location>
        <begin position="86"/>
        <end position="105"/>
    </location>
</feature>
<comment type="caution">
    <text evidence="3">The sequence shown here is derived from an EMBL/GenBank/DDBJ whole genome shotgun (WGS) entry which is preliminary data.</text>
</comment>
<keyword evidence="2" id="KW-1133">Transmembrane helix</keyword>
<evidence type="ECO:0000256" key="2">
    <source>
        <dbReference type="SAM" id="Phobius"/>
    </source>
</evidence>
<keyword evidence="4" id="KW-1185">Reference proteome</keyword>
<dbReference type="AlphaFoldDB" id="A0AAN9PSN2"/>
<name>A0AAN9PSN2_CANGL</name>
<dbReference type="Proteomes" id="UP001367508">
    <property type="component" value="Unassembled WGS sequence"/>
</dbReference>
<sequence length="219" mass="23626">MPLSRAPSSMDAGFQGRPEGVSRGGRRSIRRSRVFVSGMTMAELLLGLLVNIEIVCSFLLLLIFLLFAVLSISTHSCNSAPHPFSGAWYCAVLSCAGCAFSDFVMQGRESKGGGESCHLAKLPNGKLLPSILASNRRGPYNLSPCMGISLSAVFASYARRFSSSPRMFGFPDCYSWVCVKQPGGEWLRVTSHMTKGVECISLTPGLGLIFSELQGSRID</sequence>
<accession>A0AAN9PSN2</accession>
<feature type="region of interest" description="Disordered" evidence="1">
    <location>
        <begin position="1"/>
        <end position="25"/>
    </location>
</feature>
<protein>
    <submittedName>
        <fullName evidence="3">Uncharacterized protein</fullName>
    </submittedName>
</protein>
<evidence type="ECO:0000256" key="1">
    <source>
        <dbReference type="SAM" id="MobiDB-lite"/>
    </source>
</evidence>
<feature type="transmembrane region" description="Helical" evidence="2">
    <location>
        <begin position="58"/>
        <end position="74"/>
    </location>
</feature>
<evidence type="ECO:0000313" key="4">
    <source>
        <dbReference type="Proteomes" id="UP001367508"/>
    </source>
</evidence>